<evidence type="ECO:0000313" key="3">
    <source>
        <dbReference type="Proteomes" id="UP000807025"/>
    </source>
</evidence>
<keyword evidence="1" id="KW-0812">Transmembrane</keyword>
<keyword evidence="1" id="KW-1133">Transmembrane helix</keyword>
<accession>A0A9P5ZRL3</accession>
<evidence type="ECO:0000256" key="1">
    <source>
        <dbReference type="SAM" id="Phobius"/>
    </source>
</evidence>
<protein>
    <submittedName>
        <fullName evidence="2">Uncharacterized protein</fullName>
    </submittedName>
</protein>
<organism evidence="2 3">
    <name type="scientific">Pleurotus eryngii</name>
    <name type="common">Boletus of the steppes</name>
    <dbReference type="NCBI Taxonomy" id="5323"/>
    <lineage>
        <taxon>Eukaryota</taxon>
        <taxon>Fungi</taxon>
        <taxon>Dikarya</taxon>
        <taxon>Basidiomycota</taxon>
        <taxon>Agaricomycotina</taxon>
        <taxon>Agaricomycetes</taxon>
        <taxon>Agaricomycetidae</taxon>
        <taxon>Agaricales</taxon>
        <taxon>Pleurotineae</taxon>
        <taxon>Pleurotaceae</taxon>
        <taxon>Pleurotus</taxon>
    </lineage>
</organism>
<evidence type="ECO:0000313" key="2">
    <source>
        <dbReference type="EMBL" id="KAF9492227.1"/>
    </source>
</evidence>
<feature type="transmembrane region" description="Helical" evidence="1">
    <location>
        <begin position="102"/>
        <end position="125"/>
    </location>
</feature>
<dbReference type="Proteomes" id="UP000807025">
    <property type="component" value="Unassembled WGS sequence"/>
</dbReference>
<dbReference type="AlphaFoldDB" id="A0A9P5ZRL3"/>
<sequence>MVTLSNFKSDQMGQNHDLPQGIWLLTDWKCSGHALISLTATFDLPLLELAFLRLPILESETIVSMSLLAPLFMADGEYAVPRSRKVVEVMYKGRTCHRKLESLSYFFSTGQVTAWLVVACAAFNFQAVL</sequence>
<name>A0A9P5ZRL3_PLEER</name>
<dbReference type="EMBL" id="MU154604">
    <property type="protein sequence ID" value="KAF9492227.1"/>
    <property type="molecule type" value="Genomic_DNA"/>
</dbReference>
<proteinExistence type="predicted"/>
<keyword evidence="1" id="KW-0472">Membrane</keyword>
<reference evidence="2" key="1">
    <citation type="submission" date="2020-11" db="EMBL/GenBank/DDBJ databases">
        <authorList>
            <consortium name="DOE Joint Genome Institute"/>
            <person name="Ahrendt S."/>
            <person name="Riley R."/>
            <person name="Andreopoulos W."/>
            <person name="Labutti K."/>
            <person name="Pangilinan J."/>
            <person name="Ruiz-Duenas F.J."/>
            <person name="Barrasa J.M."/>
            <person name="Sanchez-Garcia M."/>
            <person name="Camarero S."/>
            <person name="Miyauchi S."/>
            <person name="Serrano A."/>
            <person name="Linde D."/>
            <person name="Babiker R."/>
            <person name="Drula E."/>
            <person name="Ayuso-Fernandez I."/>
            <person name="Pacheco R."/>
            <person name="Padilla G."/>
            <person name="Ferreira P."/>
            <person name="Barriuso J."/>
            <person name="Kellner H."/>
            <person name="Castanera R."/>
            <person name="Alfaro M."/>
            <person name="Ramirez L."/>
            <person name="Pisabarro A.G."/>
            <person name="Kuo A."/>
            <person name="Tritt A."/>
            <person name="Lipzen A."/>
            <person name="He G."/>
            <person name="Yan M."/>
            <person name="Ng V."/>
            <person name="Cullen D."/>
            <person name="Martin F."/>
            <person name="Rosso M.-N."/>
            <person name="Henrissat B."/>
            <person name="Hibbett D."/>
            <person name="Martinez A.T."/>
            <person name="Grigoriev I.V."/>
        </authorList>
    </citation>
    <scope>NUCLEOTIDE SEQUENCE</scope>
    <source>
        <strain evidence="2">ATCC 90797</strain>
    </source>
</reference>
<keyword evidence="3" id="KW-1185">Reference proteome</keyword>
<gene>
    <name evidence="2" type="ORF">BDN71DRAFT_1220412</name>
</gene>
<comment type="caution">
    <text evidence="2">The sequence shown here is derived from an EMBL/GenBank/DDBJ whole genome shotgun (WGS) entry which is preliminary data.</text>
</comment>